<evidence type="ECO:0000313" key="1">
    <source>
        <dbReference type="EMBL" id="TDF91552.1"/>
    </source>
</evidence>
<comment type="caution">
    <text evidence="1">The sequence shown here is derived from an EMBL/GenBank/DDBJ whole genome shotgun (WGS) entry which is preliminary data.</text>
</comment>
<sequence length="61" mass="6600">MEVFAHDADAQARSECIQGVLKKAGPAFGTEWHHLKGKILLRVSGKLNPSTNDEYTAAFGS</sequence>
<proteinExistence type="predicted"/>
<dbReference type="RefSeq" id="WP_133206142.1">
    <property type="nucleotide sequence ID" value="NZ_SMRU01000029.1"/>
</dbReference>
<keyword evidence="2" id="KW-1185">Reference proteome</keyword>
<dbReference type="Proteomes" id="UP000295511">
    <property type="component" value="Unassembled WGS sequence"/>
</dbReference>
<dbReference type="OrthoDB" id="3629459at2"/>
<dbReference type="AlphaFoldDB" id="A0A4R5K9P3"/>
<accession>A0A4R5K9P3</accession>
<evidence type="ECO:0000313" key="2">
    <source>
        <dbReference type="Proteomes" id="UP000295511"/>
    </source>
</evidence>
<gene>
    <name evidence="1" type="ORF">E1809_20720</name>
</gene>
<organism evidence="1 2">
    <name type="scientific">Arthrobacter terricola</name>
    <dbReference type="NCBI Taxonomy" id="2547396"/>
    <lineage>
        <taxon>Bacteria</taxon>
        <taxon>Bacillati</taxon>
        <taxon>Actinomycetota</taxon>
        <taxon>Actinomycetes</taxon>
        <taxon>Micrococcales</taxon>
        <taxon>Micrococcaceae</taxon>
        <taxon>Arthrobacter</taxon>
    </lineage>
</organism>
<name>A0A4R5K9P3_9MICC</name>
<protein>
    <submittedName>
        <fullName evidence="1">Uncharacterized protein</fullName>
    </submittedName>
</protein>
<dbReference type="EMBL" id="SMRU01000029">
    <property type="protein sequence ID" value="TDF91552.1"/>
    <property type="molecule type" value="Genomic_DNA"/>
</dbReference>
<reference evidence="1 2" key="1">
    <citation type="submission" date="2019-03" db="EMBL/GenBank/DDBJ databases">
        <title>Whole genome sequence of Arthrobacter sp JH1-1.</title>
        <authorList>
            <person name="Trinh H.N."/>
        </authorList>
    </citation>
    <scope>NUCLEOTIDE SEQUENCE [LARGE SCALE GENOMIC DNA]</scope>
    <source>
        <strain evidence="1 2">JH1-1</strain>
    </source>
</reference>